<sequence>MRAIVLGVVAAVMLAGCEKPVEEMGYAEMQALAKEIEQRCTDLGLKPGTPQHQECRYVEAQKEIYTRRANKIRRQEFGEAMQQASQNYQQSIAIQQSRQINCTHRPAVGWGSATTTCY</sequence>
<gene>
    <name evidence="1" type="ORF">HYQ43_04675</name>
</gene>
<proteinExistence type="predicted"/>
<dbReference type="EMBL" id="CP058689">
    <property type="protein sequence ID" value="QLH13577.1"/>
    <property type="molecule type" value="Genomic_DNA"/>
</dbReference>
<dbReference type="RefSeq" id="WP_036765984.1">
    <property type="nucleotide sequence ID" value="NZ_CP058689.1"/>
</dbReference>
<reference evidence="1 2" key="1">
    <citation type="submission" date="2020-07" db="EMBL/GenBank/DDBJ databases">
        <title>The complete genome of Paracoccus pantotrophus ACCC 10489.</title>
        <authorList>
            <person name="Si Y."/>
        </authorList>
    </citation>
    <scope>NUCLEOTIDE SEQUENCE [LARGE SCALE GENOMIC DNA]</scope>
    <source>
        <strain evidence="1 2">ACCC10489</strain>
    </source>
</reference>
<evidence type="ECO:0008006" key="3">
    <source>
        <dbReference type="Google" id="ProtNLM"/>
    </source>
</evidence>
<organism evidence="1 2">
    <name type="scientific">Paracoccus pantotrophus</name>
    <name type="common">Thiosphaera pantotropha</name>
    <dbReference type="NCBI Taxonomy" id="82367"/>
    <lineage>
        <taxon>Bacteria</taxon>
        <taxon>Pseudomonadati</taxon>
        <taxon>Pseudomonadota</taxon>
        <taxon>Alphaproteobacteria</taxon>
        <taxon>Rhodobacterales</taxon>
        <taxon>Paracoccaceae</taxon>
        <taxon>Paracoccus</taxon>
    </lineage>
</organism>
<dbReference type="Proteomes" id="UP000509322">
    <property type="component" value="Chromosome 1"/>
</dbReference>
<dbReference type="AlphaFoldDB" id="A0A7H9BQE1"/>
<accession>A0A7H9BQE1</accession>
<evidence type="ECO:0000313" key="2">
    <source>
        <dbReference type="Proteomes" id="UP000509322"/>
    </source>
</evidence>
<dbReference type="PROSITE" id="PS51257">
    <property type="entry name" value="PROKAR_LIPOPROTEIN"/>
    <property type="match status" value="1"/>
</dbReference>
<evidence type="ECO:0000313" key="1">
    <source>
        <dbReference type="EMBL" id="QLH13577.1"/>
    </source>
</evidence>
<protein>
    <recommendedName>
        <fullName evidence="3">Lipoprotein</fullName>
    </recommendedName>
</protein>
<name>A0A7H9BQE1_PARPN</name>